<organism evidence="11 12">
    <name type="scientific">Perkinsus olseni</name>
    <name type="common">Perkinsus atlanticus</name>
    <dbReference type="NCBI Taxonomy" id="32597"/>
    <lineage>
        <taxon>Eukaryota</taxon>
        <taxon>Sar</taxon>
        <taxon>Alveolata</taxon>
        <taxon>Perkinsozoa</taxon>
        <taxon>Perkinsea</taxon>
        <taxon>Perkinsida</taxon>
        <taxon>Perkinsidae</taxon>
        <taxon>Perkinsus</taxon>
    </lineage>
</organism>
<evidence type="ECO:0000256" key="5">
    <source>
        <dbReference type="ARBA" id="ARBA00023004"/>
    </source>
</evidence>
<keyword evidence="1" id="KW-0479">Metal-binding</keyword>
<dbReference type="InterPro" id="IPR003959">
    <property type="entry name" value="ATPase_AAA_core"/>
</dbReference>
<dbReference type="SMART" id="SM00382">
    <property type="entry name" value="AAA"/>
    <property type="match status" value="1"/>
</dbReference>
<dbReference type="CDD" id="cd20289">
    <property type="entry name" value="cupin_ADO"/>
    <property type="match status" value="1"/>
</dbReference>
<dbReference type="Pfam" id="PF00004">
    <property type="entry name" value="AAA"/>
    <property type="match status" value="1"/>
</dbReference>
<keyword evidence="3 7" id="KW-0067">ATP-binding</keyword>
<comment type="caution">
    <text evidence="11">The sequence shown here is derived from an EMBL/GenBank/DDBJ whole genome shotgun (WGS) entry which is preliminary data.</text>
</comment>
<evidence type="ECO:0000256" key="8">
    <source>
        <dbReference type="SAM" id="MobiDB-lite"/>
    </source>
</evidence>
<evidence type="ECO:0000256" key="3">
    <source>
        <dbReference type="ARBA" id="ARBA00022840"/>
    </source>
</evidence>
<dbReference type="InterPro" id="IPR014710">
    <property type="entry name" value="RmlC-like_jellyroll"/>
</dbReference>
<dbReference type="InterPro" id="IPR027417">
    <property type="entry name" value="P-loop_NTPase"/>
</dbReference>
<evidence type="ECO:0000256" key="4">
    <source>
        <dbReference type="ARBA" id="ARBA00023002"/>
    </source>
</evidence>
<dbReference type="EMBL" id="JABANP010000001">
    <property type="protein sequence ID" value="KAF4697728.1"/>
    <property type="molecule type" value="Genomic_DNA"/>
</dbReference>
<evidence type="ECO:0000313" key="11">
    <source>
        <dbReference type="EMBL" id="KAF4697728.1"/>
    </source>
</evidence>
<dbReference type="PANTHER" id="PTHR23074">
    <property type="entry name" value="AAA DOMAIN-CONTAINING"/>
    <property type="match status" value="1"/>
</dbReference>
<name>A0A7J6PNN2_PEROL</name>
<keyword evidence="2 7" id="KW-0547">Nucleotide-binding</keyword>
<feature type="domain" description="AAA+ ATPase" evidence="9">
    <location>
        <begin position="174"/>
        <end position="310"/>
    </location>
</feature>
<dbReference type="CDD" id="cd02656">
    <property type="entry name" value="MIT"/>
    <property type="match status" value="1"/>
</dbReference>
<evidence type="ECO:0008006" key="13">
    <source>
        <dbReference type="Google" id="ProtNLM"/>
    </source>
</evidence>
<dbReference type="Gene3D" id="1.10.8.60">
    <property type="match status" value="1"/>
</dbReference>
<dbReference type="Gene3D" id="1.20.58.80">
    <property type="entry name" value="Phosphotransferase system, lactose/cellobiose-type IIA subunit"/>
    <property type="match status" value="1"/>
</dbReference>
<protein>
    <recommendedName>
        <fullName evidence="13">Vacuolar protein sorting-associated protein 4</fullName>
    </recommendedName>
</protein>
<feature type="compositionally biased region" description="Basic and acidic residues" evidence="8">
    <location>
        <begin position="96"/>
        <end position="107"/>
    </location>
</feature>
<evidence type="ECO:0000256" key="1">
    <source>
        <dbReference type="ARBA" id="ARBA00022723"/>
    </source>
</evidence>
<dbReference type="Gene3D" id="3.40.50.300">
    <property type="entry name" value="P-loop containing nucleotide triphosphate hydrolases"/>
    <property type="match status" value="1"/>
</dbReference>
<feature type="region of interest" description="Disordered" evidence="8">
    <location>
        <begin position="373"/>
        <end position="394"/>
    </location>
</feature>
<keyword evidence="4" id="KW-0560">Oxidoreductase</keyword>
<dbReference type="InterPro" id="IPR041569">
    <property type="entry name" value="AAA_lid_3"/>
</dbReference>
<reference evidence="11 12" key="1">
    <citation type="submission" date="2020-04" db="EMBL/GenBank/DDBJ databases">
        <title>Perkinsus olseni comparative genomics.</title>
        <authorList>
            <person name="Bogema D.R."/>
        </authorList>
    </citation>
    <scope>NUCLEOTIDE SEQUENCE [LARGE SCALE GENOMIC DNA]</scope>
    <source>
        <strain evidence="11">00978-12</strain>
    </source>
</reference>
<evidence type="ECO:0000313" key="12">
    <source>
        <dbReference type="Proteomes" id="UP000541610"/>
    </source>
</evidence>
<dbReference type="SUPFAM" id="SSF116846">
    <property type="entry name" value="MIT domain"/>
    <property type="match status" value="1"/>
</dbReference>
<proteinExistence type="inferred from homology"/>
<dbReference type="GO" id="GO:0016702">
    <property type="term" value="F:oxidoreductase activity, acting on single donors with incorporation of molecular oxygen, incorporation of two atoms of oxygen"/>
    <property type="evidence" value="ECO:0007669"/>
    <property type="project" value="InterPro"/>
</dbReference>
<dbReference type="InterPro" id="IPR003960">
    <property type="entry name" value="ATPase_AAA_CS"/>
</dbReference>
<dbReference type="OrthoDB" id="29072at2759"/>
<dbReference type="InterPro" id="IPR007330">
    <property type="entry name" value="MIT_dom"/>
</dbReference>
<dbReference type="InterPro" id="IPR012864">
    <property type="entry name" value="PCO/ADO"/>
</dbReference>
<dbReference type="PROSITE" id="PS00674">
    <property type="entry name" value="AAA"/>
    <property type="match status" value="1"/>
</dbReference>
<dbReference type="InterPro" id="IPR003593">
    <property type="entry name" value="AAA+_ATPase"/>
</dbReference>
<dbReference type="Proteomes" id="UP000541610">
    <property type="component" value="Unassembled WGS sequence"/>
</dbReference>
<dbReference type="FunFam" id="3.40.50.300:FF:000043">
    <property type="entry name" value="Vacuolar protein sorting-associated protein 4"/>
    <property type="match status" value="1"/>
</dbReference>
<evidence type="ECO:0000256" key="7">
    <source>
        <dbReference type="RuleBase" id="RU003651"/>
    </source>
</evidence>
<dbReference type="GO" id="GO:0046872">
    <property type="term" value="F:metal ion binding"/>
    <property type="evidence" value="ECO:0007669"/>
    <property type="project" value="UniProtKB-KW"/>
</dbReference>
<evidence type="ECO:0000256" key="2">
    <source>
        <dbReference type="ARBA" id="ARBA00022741"/>
    </source>
</evidence>
<gene>
    <name evidence="11" type="ORF">FOZ60_000076</name>
</gene>
<dbReference type="InterPro" id="IPR011051">
    <property type="entry name" value="RmlC_Cupin_sf"/>
</dbReference>
<dbReference type="Pfam" id="PF07847">
    <property type="entry name" value="PCO_ADO"/>
    <property type="match status" value="1"/>
</dbReference>
<dbReference type="CDD" id="cd19521">
    <property type="entry name" value="RecA-like_VPS4"/>
    <property type="match status" value="1"/>
</dbReference>
<dbReference type="InterPro" id="IPR050304">
    <property type="entry name" value="MT-severing_AAA_ATPase"/>
</dbReference>
<dbReference type="PANTHER" id="PTHR23074:SF83">
    <property type="entry name" value="VACUOLAR PROTEIN SORTING-ASSOCIATED PROTEIN 4A"/>
    <property type="match status" value="1"/>
</dbReference>
<accession>A0A7J6PNN2</accession>
<dbReference type="GO" id="GO:0005524">
    <property type="term" value="F:ATP binding"/>
    <property type="evidence" value="ECO:0007669"/>
    <property type="project" value="UniProtKB-KW"/>
</dbReference>
<dbReference type="SUPFAM" id="SSF52540">
    <property type="entry name" value="P-loop containing nucleoside triphosphate hydrolases"/>
    <property type="match status" value="1"/>
</dbReference>
<dbReference type="Gene3D" id="2.60.120.10">
    <property type="entry name" value="Jelly Rolls"/>
    <property type="match status" value="1"/>
</dbReference>
<dbReference type="GO" id="GO:0016887">
    <property type="term" value="F:ATP hydrolysis activity"/>
    <property type="evidence" value="ECO:0007669"/>
    <property type="project" value="InterPro"/>
</dbReference>
<dbReference type="SMART" id="SM00745">
    <property type="entry name" value="MIT"/>
    <property type="match status" value="1"/>
</dbReference>
<keyword evidence="6" id="KW-0472">Membrane</keyword>
<evidence type="ECO:0000259" key="9">
    <source>
        <dbReference type="SMART" id="SM00382"/>
    </source>
</evidence>
<keyword evidence="5" id="KW-0408">Iron</keyword>
<evidence type="ECO:0000256" key="6">
    <source>
        <dbReference type="ARBA" id="ARBA00023136"/>
    </source>
</evidence>
<dbReference type="Pfam" id="PF17862">
    <property type="entry name" value="AAA_lid_3"/>
    <property type="match status" value="1"/>
</dbReference>
<sequence length="662" mass="73959">MLDDSRMKRAIELAHQATALDREGKYQEALDMYTLSLDNWMLIYKYEVNPALKARLSTKISEYMNRAEQIKKYLERQQLPSTAPQPGNGGTAEMQRPSDSEDDNKAAEDDDQQQGKGNAELDKMKKALEGAIVTEKPNVRWSDVAGLDQAKASLQETVILPTKFPQLFTGKRKPWKGILLYGPPGTGKSYLAKACATEAEATFFSVSSSDLVSKWMGESEKLVRSLFEMARAEKSAIIFIDEVDSLCGSRDSGESDATRRIKTEFLVQMQGVGSDNGGQVLVLGATNCPWDLDAAIRRRFERRIYIPLPDVQARIRMFELSIGDTPHELTRRDIAKLAKETDGFSGADISVLVRDALMQPVRRCSQATHFKRVTKDGKSPGDSDPTTQEMSFNGHRQFRVAPSEGVLLGIAAIRHSSVFVRSLGLTSKQPFNLSWLAESPEKLRNLIGVLHRRRGDLNKLDEKKTAFKEIYAAMDTMTAEDFLIDVDEDIPKWARDGDIFYQSIVDIPDFCLCAFMLMPKATLPYHDHPHQNVVSRVVWGTLTADVLNPMTPYQAVVGEVFKASPVRELNGDHTQGTTMFLHPTYANIHSFINLTAEPCVFVDLIMPPYGYNVSSPAEPFISYFEKRPKSGEGKEELVVIDEPEDFTTVNVPSRLLGPPSST</sequence>
<comment type="similarity">
    <text evidence="7">Belongs to the AAA ATPase family.</text>
</comment>
<dbReference type="GO" id="GO:0007033">
    <property type="term" value="P:vacuole organization"/>
    <property type="evidence" value="ECO:0007669"/>
    <property type="project" value="TreeGrafter"/>
</dbReference>
<feature type="region of interest" description="Disordered" evidence="8">
    <location>
        <begin position="76"/>
        <end position="118"/>
    </location>
</feature>
<dbReference type="Pfam" id="PF04212">
    <property type="entry name" value="MIT"/>
    <property type="match status" value="1"/>
</dbReference>
<dbReference type="InterPro" id="IPR036181">
    <property type="entry name" value="MIT_dom_sf"/>
</dbReference>
<dbReference type="SUPFAM" id="SSF51182">
    <property type="entry name" value="RmlC-like cupins"/>
    <property type="match status" value="1"/>
</dbReference>
<feature type="domain" description="MIT" evidence="10">
    <location>
        <begin position="3"/>
        <end position="81"/>
    </location>
</feature>
<dbReference type="AlphaFoldDB" id="A0A7J6PNN2"/>
<dbReference type="GO" id="GO:0016197">
    <property type="term" value="P:endosomal transport"/>
    <property type="evidence" value="ECO:0007669"/>
    <property type="project" value="TreeGrafter"/>
</dbReference>
<evidence type="ECO:0000259" key="10">
    <source>
        <dbReference type="SMART" id="SM00745"/>
    </source>
</evidence>